<dbReference type="Pfam" id="PF00027">
    <property type="entry name" value="cNMP_binding"/>
    <property type="match status" value="1"/>
</dbReference>
<keyword evidence="6" id="KW-0418">Kinase</keyword>
<protein>
    <recommendedName>
        <fullName evidence="2">histidine kinase</fullName>
        <ecNumber evidence="2">2.7.13.3</ecNumber>
    </recommendedName>
</protein>
<dbReference type="SMART" id="SM00100">
    <property type="entry name" value="cNMP"/>
    <property type="match status" value="1"/>
</dbReference>
<proteinExistence type="predicted"/>
<dbReference type="InterPro" id="IPR003594">
    <property type="entry name" value="HATPase_dom"/>
</dbReference>
<dbReference type="Gene3D" id="3.30.450.20">
    <property type="entry name" value="PAS domain"/>
    <property type="match status" value="1"/>
</dbReference>
<dbReference type="GO" id="GO:0005524">
    <property type="term" value="F:ATP binding"/>
    <property type="evidence" value="ECO:0007669"/>
    <property type="project" value="UniProtKB-KW"/>
</dbReference>
<organism evidence="11 12">
    <name type="scientific">Candidatus Wallbacteria bacterium GWC2_49_35</name>
    <dbReference type="NCBI Taxonomy" id="1817813"/>
    <lineage>
        <taxon>Bacteria</taxon>
        <taxon>Candidatus Walliibacteriota</taxon>
    </lineage>
</organism>
<dbReference type="PANTHER" id="PTHR43065">
    <property type="entry name" value="SENSOR HISTIDINE KINASE"/>
    <property type="match status" value="1"/>
</dbReference>
<evidence type="ECO:0000256" key="2">
    <source>
        <dbReference type="ARBA" id="ARBA00012438"/>
    </source>
</evidence>
<dbReference type="Pfam" id="PF02518">
    <property type="entry name" value="HATPase_c"/>
    <property type="match status" value="1"/>
</dbReference>
<accession>A0A1F7WXD4</accession>
<dbReference type="InterPro" id="IPR035965">
    <property type="entry name" value="PAS-like_dom_sf"/>
</dbReference>
<keyword evidence="7" id="KW-0067">ATP-binding</keyword>
<evidence type="ECO:0000256" key="1">
    <source>
        <dbReference type="ARBA" id="ARBA00000085"/>
    </source>
</evidence>
<dbReference type="PROSITE" id="PS50109">
    <property type="entry name" value="HIS_KIN"/>
    <property type="match status" value="1"/>
</dbReference>
<feature type="domain" description="Histidine kinase" evidence="10">
    <location>
        <begin position="314"/>
        <end position="527"/>
    </location>
</feature>
<evidence type="ECO:0000256" key="5">
    <source>
        <dbReference type="ARBA" id="ARBA00022741"/>
    </source>
</evidence>
<evidence type="ECO:0000313" key="12">
    <source>
        <dbReference type="Proteomes" id="UP000178735"/>
    </source>
</evidence>
<dbReference type="PROSITE" id="PS50042">
    <property type="entry name" value="CNMP_BINDING_3"/>
    <property type="match status" value="1"/>
</dbReference>
<dbReference type="GO" id="GO:0000160">
    <property type="term" value="P:phosphorelay signal transduction system"/>
    <property type="evidence" value="ECO:0007669"/>
    <property type="project" value="UniProtKB-KW"/>
</dbReference>
<evidence type="ECO:0000256" key="7">
    <source>
        <dbReference type="ARBA" id="ARBA00022840"/>
    </source>
</evidence>
<dbReference type="Proteomes" id="UP000178735">
    <property type="component" value="Unassembled WGS sequence"/>
</dbReference>
<dbReference type="CDD" id="cd00075">
    <property type="entry name" value="HATPase"/>
    <property type="match status" value="1"/>
</dbReference>
<comment type="caution">
    <text evidence="11">The sequence shown here is derived from an EMBL/GenBank/DDBJ whole genome shotgun (WGS) entry which is preliminary data.</text>
</comment>
<dbReference type="SUPFAM" id="SSF55874">
    <property type="entry name" value="ATPase domain of HSP90 chaperone/DNA topoisomerase II/histidine kinase"/>
    <property type="match status" value="1"/>
</dbReference>
<evidence type="ECO:0000256" key="3">
    <source>
        <dbReference type="ARBA" id="ARBA00022553"/>
    </source>
</evidence>
<evidence type="ECO:0000256" key="6">
    <source>
        <dbReference type="ARBA" id="ARBA00022777"/>
    </source>
</evidence>
<feature type="domain" description="Cyclic nucleotide-binding" evidence="9">
    <location>
        <begin position="26"/>
        <end position="128"/>
    </location>
</feature>
<dbReference type="InterPro" id="IPR005467">
    <property type="entry name" value="His_kinase_dom"/>
</dbReference>
<dbReference type="EC" id="2.7.13.3" evidence="2"/>
<dbReference type="InterPro" id="IPR000595">
    <property type="entry name" value="cNMP-bd_dom"/>
</dbReference>
<dbReference type="Gene3D" id="2.60.120.10">
    <property type="entry name" value="Jelly Rolls"/>
    <property type="match status" value="1"/>
</dbReference>
<dbReference type="AlphaFoldDB" id="A0A1F7WXD4"/>
<keyword evidence="8" id="KW-0902">Two-component regulatory system</keyword>
<evidence type="ECO:0000259" key="10">
    <source>
        <dbReference type="PROSITE" id="PS50109"/>
    </source>
</evidence>
<dbReference type="CDD" id="cd00038">
    <property type="entry name" value="CAP_ED"/>
    <property type="match status" value="1"/>
</dbReference>
<dbReference type="InterPro" id="IPR036890">
    <property type="entry name" value="HATPase_C_sf"/>
</dbReference>
<dbReference type="PANTHER" id="PTHR43065:SF10">
    <property type="entry name" value="PEROXIDE STRESS-ACTIVATED HISTIDINE KINASE MAK3"/>
    <property type="match status" value="1"/>
</dbReference>
<sequence length="527" mass="58768">MKKRASEVKKLNKIDLYIPKIRQVNILANLSEAEIKELLEFASFHETEKDEVIFKENDYGTSIYMLISGCVKICKNTGDGTQYEITRLNETEFFGEMSFLDNSVRSANAVSVTNSMLISLDEERFKRFSHRYSYAAFRFLKNISLESQKRIRQTNDKLLQNYDVLLKTHNELAENRNFLYNVIRSSSEIIIILDPSLKVLIFNSGAEQNLKASAVNAVSKSAENFFAEGEYQKIMTALLSENKSIYNNDVYLRDIDGQKILTNFSAFVIKSQRKHDPSVQAAVMIASNITQKKLLERQIVQNEKMIFLGKIISEIVRDVKNPLAEITAAKDEMMTSPAAGACLEIKTGLAAIENAAAKIHNSILSTLNFAKVVPAGKVSIDLKNVISSAVELCRRNIKSRNSQIVYQACQEKAEIIGNASQIEQVLINIITNAVDSIPAEREGLVRVELNVKEALVYCMVKDNGCGMDEELAANIFEPFFTVRSKSGGSGLGLSICQAIIAQHNGSINCRSKTGEGSVFTVNFNRAC</sequence>
<reference evidence="11 12" key="1">
    <citation type="journal article" date="2016" name="Nat. Commun.">
        <title>Thousands of microbial genomes shed light on interconnected biogeochemical processes in an aquifer system.</title>
        <authorList>
            <person name="Anantharaman K."/>
            <person name="Brown C.T."/>
            <person name="Hug L.A."/>
            <person name="Sharon I."/>
            <person name="Castelle C.J."/>
            <person name="Probst A.J."/>
            <person name="Thomas B.C."/>
            <person name="Singh A."/>
            <person name="Wilkins M.J."/>
            <person name="Karaoz U."/>
            <person name="Brodie E.L."/>
            <person name="Williams K.H."/>
            <person name="Hubbard S.S."/>
            <person name="Banfield J.F."/>
        </authorList>
    </citation>
    <scope>NUCLEOTIDE SEQUENCE [LARGE SCALE GENOMIC DNA]</scope>
</reference>
<dbReference type="EMBL" id="MGFH01000042">
    <property type="protein sequence ID" value="OGM07514.1"/>
    <property type="molecule type" value="Genomic_DNA"/>
</dbReference>
<name>A0A1F7WXD4_9BACT</name>
<dbReference type="SUPFAM" id="SSF55785">
    <property type="entry name" value="PYP-like sensor domain (PAS domain)"/>
    <property type="match status" value="1"/>
</dbReference>
<dbReference type="STRING" id="1817813.A2008_09215"/>
<keyword evidence="4" id="KW-0808">Transferase</keyword>
<dbReference type="Gene3D" id="3.30.565.10">
    <property type="entry name" value="Histidine kinase-like ATPase, C-terminal domain"/>
    <property type="match status" value="1"/>
</dbReference>
<evidence type="ECO:0000256" key="8">
    <source>
        <dbReference type="ARBA" id="ARBA00023012"/>
    </source>
</evidence>
<evidence type="ECO:0000256" key="4">
    <source>
        <dbReference type="ARBA" id="ARBA00022679"/>
    </source>
</evidence>
<keyword evidence="5" id="KW-0547">Nucleotide-binding</keyword>
<dbReference type="SMART" id="SM00387">
    <property type="entry name" value="HATPase_c"/>
    <property type="match status" value="1"/>
</dbReference>
<dbReference type="InterPro" id="IPR014710">
    <property type="entry name" value="RmlC-like_jellyroll"/>
</dbReference>
<dbReference type="InterPro" id="IPR004358">
    <property type="entry name" value="Sig_transdc_His_kin-like_C"/>
</dbReference>
<evidence type="ECO:0000313" key="11">
    <source>
        <dbReference type="EMBL" id="OGM07514.1"/>
    </source>
</evidence>
<dbReference type="GO" id="GO:0004673">
    <property type="term" value="F:protein histidine kinase activity"/>
    <property type="evidence" value="ECO:0007669"/>
    <property type="project" value="UniProtKB-EC"/>
</dbReference>
<comment type="catalytic activity">
    <reaction evidence="1">
        <text>ATP + protein L-histidine = ADP + protein N-phospho-L-histidine.</text>
        <dbReference type="EC" id="2.7.13.3"/>
    </reaction>
</comment>
<gene>
    <name evidence="11" type="ORF">A2008_09215</name>
</gene>
<evidence type="ECO:0000259" key="9">
    <source>
        <dbReference type="PROSITE" id="PS50042"/>
    </source>
</evidence>
<dbReference type="SUPFAM" id="SSF51206">
    <property type="entry name" value="cAMP-binding domain-like"/>
    <property type="match status" value="1"/>
</dbReference>
<dbReference type="PRINTS" id="PR00344">
    <property type="entry name" value="BCTRLSENSOR"/>
</dbReference>
<keyword evidence="3" id="KW-0597">Phosphoprotein</keyword>
<dbReference type="InterPro" id="IPR018490">
    <property type="entry name" value="cNMP-bd_dom_sf"/>
</dbReference>